<evidence type="ECO:0000313" key="5">
    <source>
        <dbReference type="Proteomes" id="UP000287168"/>
    </source>
</evidence>
<reference evidence="4 5" key="1">
    <citation type="journal article" date="2015" name="Int. J. Syst. Evol. Microbiol.">
        <title>Gemmobacter intermedius sp. nov., isolated from a white stork (Ciconia ciconia).</title>
        <authorList>
            <person name="Kampfer P."/>
            <person name="Jerzak L."/>
            <person name="Wilharm G."/>
            <person name="Golke J."/>
            <person name="Busse H.J."/>
            <person name="Glaeser S.P."/>
        </authorList>
    </citation>
    <scope>NUCLEOTIDE SEQUENCE [LARGE SCALE GENOMIC DNA]</scope>
    <source>
        <strain evidence="4 5">119/4</strain>
    </source>
</reference>
<gene>
    <name evidence="4" type="ORF">EP867_04780</name>
</gene>
<evidence type="ECO:0000313" key="4">
    <source>
        <dbReference type="EMBL" id="RWY43345.1"/>
    </source>
</evidence>
<comment type="similarity">
    <text evidence="1">Belongs to the MlaA family.</text>
</comment>
<name>A0A3S3UBZ6_9RHOB</name>
<evidence type="ECO:0000256" key="1">
    <source>
        <dbReference type="ARBA" id="ARBA00010634"/>
    </source>
</evidence>
<protein>
    <submittedName>
        <fullName evidence="4">VacJ family lipoprotein</fullName>
    </submittedName>
</protein>
<feature type="chain" id="PRO_5018680721" evidence="3">
    <location>
        <begin position="21"/>
        <end position="239"/>
    </location>
</feature>
<dbReference type="EMBL" id="SBLC01000005">
    <property type="protein sequence ID" value="RWY43345.1"/>
    <property type="molecule type" value="Genomic_DNA"/>
</dbReference>
<dbReference type="OrthoDB" id="9785326at2"/>
<proteinExistence type="inferred from homology"/>
<comment type="caution">
    <text evidence="4">The sequence shown here is derived from an EMBL/GenBank/DDBJ whole genome shotgun (WGS) entry which is preliminary data.</text>
</comment>
<dbReference type="Proteomes" id="UP000287168">
    <property type="component" value="Unassembled WGS sequence"/>
</dbReference>
<keyword evidence="4" id="KW-0449">Lipoprotein</keyword>
<dbReference type="GO" id="GO:0016020">
    <property type="term" value="C:membrane"/>
    <property type="evidence" value="ECO:0007669"/>
    <property type="project" value="InterPro"/>
</dbReference>
<dbReference type="PRINTS" id="PR01805">
    <property type="entry name" value="VACJLIPOPROT"/>
</dbReference>
<feature type="signal peptide" evidence="3">
    <location>
        <begin position="1"/>
        <end position="20"/>
    </location>
</feature>
<dbReference type="InterPro" id="IPR007428">
    <property type="entry name" value="MlaA"/>
</dbReference>
<accession>A0A3S3UBZ6</accession>
<evidence type="ECO:0000256" key="2">
    <source>
        <dbReference type="ARBA" id="ARBA00022729"/>
    </source>
</evidence>
<dbReference type="AlphaFoldDB" id="A0A3S3UBZ6"/>
<keyword evidence="5" id="KW-1185">Reference proteome</keyword>
<sequence length="239" mass="25373">MTLASLAAAALLSACAPATRNPEDPLEPVNRAVHGFNLAADRFVLRPAAVVTGPVLRSPVGTAISNFSDNLGTPQAVANHLLQARFADATHSAWRFAVNSTIGLAGLFDPATAMGLEERDTDFGATLNAWGAGEGPFVMLPIRGPSNARDAVGEVVDLLTDPLDNVLSDGQQEVATGAFVLSKVGDRARYFETVDSILYGSADSYAQTRLMYQQNRRFELGQEAGDDAFIDPYEDADSN</sequence>
<keyword evidence="2 3" id="KW-0732">Signal</keyword>
<dbReference type="GO" id="GO:0120010">
    <property type="term" value="P:intermembrane phospholipid transfer"/>
    <property type="evidence" value="ECO:0007669"/>
    <property type="project" value="TreeGrafter"/>
</dbReference>
<dbReference type="Pfam" id="PF04333">
    <property type="entry name" value="MlaA"/>
    <property type="match status" value="1"/>
</dbReference>
<dbReference type="PANTHER" id="PTHR30035">
    <property type="entry name" value="LIPOPROTEIN VACJ-RELATED"/>
    <property type="match status" value="1"/>
</dbReference>
<evidence type="ECO:0000256" key="3">
    <source>
        <dbReference type="SAM" id="SignalP"/>
    </source>
</evidence>
<dbReference type="PANTHER" id="PTHR30035:SF3">
    <property type="entry name" value="INTERMEMBRANE PHOSPHOLIPID TRANSPORT SYSTEM LIPOPROTEIN MLAA"/>
    <property type="match status" value="1"/>
</dbReference>
<organism evidence="4 5">
    <name type="scientific">Falsigemmobacter intermedius</name>
    <dbReference type="NCBI Taxonomy" id="1553448"/>
    <lineage>
        <taxon>Bacteria</taxon>
        <taxon>Pseudomonadati</taxon>
        <taxon>Pseudomonadota</taxon>
        <taxon>Alphaproteobacteria</taxon>
        <taxon>Rhodobacterales</taxon>
        <taxon>Paracoccaceae</taxon>
        <taxon>Falsigemmobacter</taxon>
    </lineage>
</organism>